<dbReference type="Pfam" id="PF08240">
    <property type="entry name" value="ADH_N"/>
    <property type="match status" value="1"/>
</dbReference>
<sequence length="341" mass="35107">MLAYRLCGPGDTRLVEVAEPEPGPTEALLKVLAVGVCHSDLNVRSGVAGTTWRMPYTLGHEVCAEVVQLGSGVTGLSPGQQVVVHGPLGCGECHTCTDGDENLCPRKPATASGVGLGVDGGMASLLVTQARRLVPADGLDPVSAAPLTDAALTSLHAISMCRSLDADGALAVVVGVGGLGHLAVQLLRALTPATIVAVDIRPEARDLAVRCGAHHVLDATTELDKVVRNLSSRNGADAVLDFVVAPSHVETSARLLSTAADLVLVGGGGGELRVRKPGTLPPDTRITVPSWGTRNELAQLVGLARQGRLEIDTTVFPLIEADEAFSRLESGGIQGRAVLVP</sequence>
<feature type="domain" description="Enoyl reductase (ER)" evidence="9">
    <location>
        <begin position="8"/>
        <end position="339"/>
    </location>
</feature>
<evidence type="ECO:0000313" key="10">
    <source>
        <dbReference type="EMBL" id="RLV76158.1"/>
    </source>
</evidence>
<dbReference type="InterPro" id="IPR011032">
    <property type="entry name" value="GroES-like_sf"/>
</dbReference>
<comment type="similarity">
    <text evidence="2">Belongs to the zinc-containing alcohol dehydrogenase family.</text>
</comment>
<dbReference type="InterPro" id="IPR013149">
    <property type="entry name" value="ADH-like_C"/>
</dbReference>
<dbReference type="Proteomes" id="UP000281594">
    <property type="component" value="Unassembled WGS sequence"/>
</dbReference>
<dbReference type="EMBL" id="QYCY01000002">
    <property type="protein sequence ID" value="RLV76158.1"/>
    <property type="molecule type" value="Genomic_DNA"/>
</dbReference>
<dbReference type="InterPro" id="IPR013154">
    <property type="entry name" value="ADH-like_N"/>
</dbReference>
<comment type="catalytic activity">
    <reaction evidence="7">
        <text>a secondary alcohol + NAD(+) = a ketone + NADH + H(+)</text>
        <dbReference type="Rhea" id="RHEA:10740"/>
        <dbReference type="ChEBI" id="CHEBI:15378"/>
        <dbReference type="ChEBI" id="CHEBI:17087"/>
        <dbReference type="ChEBI" id="CHEBI:35681"/>
        <dbReference type="ChEBI" id="CHEBI:57540"/>
        <dbReference type="ChEBI" id="CHEBI:57945"/>
        <dbReference type="EC" id="1.1.1.1"/>
    </reaction>
</comment>
<gene>
    <name evidence="10" type="ORF">D3C57_143070</name>
</gene>
<keyword evidence="6" id="KW-0560">Oxidoreductase</keyword>
<evidence type="ECO:0000256" key="8">
    <source>
        <dbReference type="ARBA" id="ARBA00049243"/>
    </source>
</evidence>
<evidence type="ECO:0000256" key="7">
    <source>
        <dbReference type="ARBA" id="ARBA00049164"/>
    </source>
</evidence>
<keyword evidence="4" id="KW-0479">Metal-binding</keyword>
<dbReference type="SMART" id="SM00829">
    <property type="entry name" value="PKS_ER"/>
    <property type="match status" value="1"/>
</dbReference>
<comment type="caution">
    <text evidence="10">The sequence shown here is derived from an EMBL/GenBank/DDBJ whole genome shotgun (WGS) entry which is preliminary data.</text>
</comment>
<dbReference type="HOGENOM" id="CLU_026673_11_2_11"/>
<dbReference type="SUPFAM" id="SSF51735">
    <property type="entry name" value="NAD(P)-binding Rossmann-fold domains"/>
    <property type="match status" value="1"/>
</dbReference>
<dbReference type="eggNOG" id="COG1064">
    <property type="taxonomic scope" value="Bacteria"/>
</dbReference>
<dbReference type="GO" id="GO:0004022">
    <property type="term" value="F:alcohol dehydrogenase (NAD+) activity"/>
    <property type="evidence" value="ECO:0007669"/>
    <property type="project" value="UniProtKB-EC"/>
</dbReference>
<evidence type="ECO:0000256" key="5">
    <source>
        <dbReference type="ARBA" id="ARBA00022833"/>
    </source>
</evidence>
<name>A0A0A0N727_STRRN</name>
<dbReference type="Gene3D" id="3.90.180.10">
    <property type="entry name" value="Medium-chain alcohol dehydrogenases, catalytic domain"/>
    <property type="match status" value="1"/>
</dbReference>
<dbReference type="EC" id="1.1.1.1" evidence="3"/>
<evidence type="ECO:0000256" key="3">
    <source>
        <dbReference type="ARBA" id="ARBA00013190"/>
    </source>
</evidence>
<dbReference type="RefSeq" id="WP_020865159.1">
    <property type="nucleotide sequence ID" value="NC_022785.1"/>
</dbReference>
<proteinExistence type="inferred from homology"/>
<dbReference type="PANTHER" id="PTHR42940">
    <property type="entry name" value="ALCOHOL DEHYDROGENASE 1-RELATED"/>
    <property type="match status" value="1"/>
</dbReference>
<dbReference type="SUPFAM" id="SSF50129">
    <property type="entry name" value="GroES-like"/>
    <property type="match status" value="1"/>
</dbReference>
<dbReference type="InterPro" id="IPR020843">
    <property type="entry name" value="ER"/>
</dbReference>
<evidence type="ECO:0000256" key="6">
    <source>
        <dbReference type="ARBA" id="ARBA00023002"/>
    </source>
</evidence>
<keyword evidence="5" id="KW-0862">Zinc</keyword>
<dbReference type="Gene3D" id="3.40.50.720">
    <property type="entry name" value="NAD(P)-binding Rossmann-like Domain"/>
    <property type="match status" value="1"/>
</dbReference>
<comment type="catalytic activity">
    <reaction evidence="8">
        <text>a primary alcohol + NAD(+) = an aldehyde + NADH + H(+)</text>
        <dbReference type="Rhea" id="RHEA:10736"/>
        <dbReference type="ChEBI" id="CHEBI:15378"/>
        <dbReference type="ChEBI" id="CHEBI:15734"/>
        <dbReference type="ChEBI" id="CHEBI:17478"/>
        <dbReference type="ChEBI" id="CHEBI:57540"/>
        <dbReference type="ChEBI" id="CHEBI:57945"/>
        <dbReference type="EC" id="1.1.1.1"/>
    </reaction>
</comment>
<dbReference type="PANTHER" id="PTHR42940:SF8">
    <property type="entry name" value="VACUOLAR PROTEIN SORTING-ASSOCIATED PROTEIN 11"/>
    <property type="match status" value="1"/>
</dbReference>
<evidence type="ECO:0000256" key="2">
    <source>
        <dbReference type="ARBA" id="ARBA00008072"/>
    </source>
</evidence>
<evidence type="ECO:0000256" key="4">
    <source>
        <dbReference type="ARBA" id="ARBA00022723"/>
    </source>
</evidence>
<dbReference type="Pfam" id="PF00107">
    <property type="entry name" value="ADH_zinc_N"/>
    <property type="match status" value="1"/>
</dbReference>
<comment type="cofactor">
    <cofactor evidence="1">
        <name>Zn(2+)</name>
        <dbReference type="ChEBI" id="CHEBI:29105"/>
    </cofactor>
</comment>
<evidence type="ECO:0000313" key="11">
    <source>
        <dbReference type="Proteomes" id="UP000281594"/>
    </source>
</evidence>
<accession>A0A0A0N727</accession>
<dbReference type="KEGG" id="src:M271_00620"/>
<dbReference type="STRING" id="1343740.M271_00620"/>
<dbReference type="InterPro" id="IPR036291">
    <property type="entry name" value="NAD(P)-bd_dom_sf"/>
</dbReference>
<dbReference type="GO" id="GO:0046872">
    <property type="term" value="F:metal ion binding"/>
    <property type="evidence" value="ECO:0007669"/>
    <property type="project" value="UniProtKB-KW"/>
</dbReference>
<evidence type="ECO:0000256" key="1">
    <source>
        <dbReference type="ARBA" id="ARBA00001947"/>
    </source>
</evidence>
<organism evidence="10 11">
    <name type="scientific">Streptomyces rapamycinicus (strain ATCC 29253 / DSM 41530 / NRRL 5491 / AYB-994)</name>
    <name type="common">Streptomyces hygroscopicus (strain ATCC 29253)</name>
    <dbReference type="NCBI Taxonomy" id="1343740"/>
    <lineage>
        <taxon>Bacteria</taxon>
        <taxon>Bacillati</taxon>
        <taxon>Actinomycetota</taxon>
        <taxon>Actinomycetes</taxon>
        <taxon>Kitasatosporales</taxon>
        <taxon>Streptomycetaceae</taxon>
        <taxon>Streptomyces</taxon>
        <taxon>Streptomyces violaceusniger group</taxon>
    </lineage>
</organism>
<dbReference type="AlphaFoldDB" id="A0A0A0N727"/>
<reference evidence="10 11" key="1">
    <citation type="journal article" date="2018" name="J. Biol. Chem.">
        <title>Discovery of the actinoplanic acid pathway in Streptomyces rapamycinicus reveals a genetically conserved synergism with rapamycin.</title>
        <authorList>
            <person name="Mrak P."/>
            <person name="Krastel P."/>
            <person name="Pivk Lukancic P."/>
            <person name="Tao J."/>
            <person name="Pistorius D."/>
            <person name="Moore C.M."/>
        </authorList>
    </citation>
    <scope>NUCLEOTIDE SEQUENCE [LARGE SCALE GENOMIC DNA]</scope>
    <source>
        <strain evidence="10 11">NRRL 5491</strain>
    </source>
</reference>
<protein>
    <recommendedName>
        <fullName evidence="3">alcohol dehydrogenase</fullName>
        <ecNumber evidence="3">1.1.1.1</ecNumber>
    </recommendedName>
</protein>
<evidence type="ECO:0000259" key="9">
    <source>
        <dbReference type="SMART" id="SM00829"/>
    </source>
</evidence>